<evidence type="ECO:0000313" key="3">
    <source>
        <dbReference type="Proteomes" id="UP000249056"/>
    </source>
</evidence>
<gene>
    <name evidence="2" type="ORF">DID88_002444</name>
</gene>
<feature type="region of interest" description="Disordered" evidence="1">
    <location>
        <begin position="1"/>
        <end position="91"/>
    </location>
</feature>
<accession>A0A395INR5</accession>
<feature type="compositionally biased region" description="Low complexity" evidence="1">
    <location>
        <begin position="38"/>
        <end position="60"/>
    </location>
</feature>
<reference evidence="2 3" key="1">
    <citation type="submission" date="2018-06" db="EMBL/GenBank/DDBJ databases">
        <title>Genome Sequence of the Brown Rot Fungal Pathogen Monilinia fructigena.</title>
        <authorList>
            <person name="Landi L."/>
            <person name="De Miccolis Angelini R.M."/>
            <person name="Pollastro S."/>
            <person name="Abate D."/>
            <person name="Faretra F."/>
            <person name="Romanazzi G."/>
        </authorList>
    </citation>
    <scope>NUCLEOTIDE SEQUENCE [LARGE SCALE GENOMIC DNA]</scope>
    <source>
        <strain evidence="2 3">Mfrg269</strain>
    </source>
</reference>
<organism evidence="2 3">
    <name type="scientific">Monilinia fructigena</name>
    <dbReference type="NCBI Taxonomy" id="38457"/>
    <lineage>
        <taxon>Eukaryota</taxon>
        <taxon>Fungi</taxon>
        <taxon>Dikarya</taxon>
        <taxon>Ascomycota</taxon>
        <taxon>Pezizomycotina</taxon>
        <taxon>Leotiomycetes</taxon>
        <taxon>Helotiales</taxon>
        <taxon>Sclerotiniaceae</taxon>
        <taxon>Monilinia</taxon>
    </lineage>
</organism>
<evidence type="ECO:0000313" key="2">
    <source>
        <dbReference type="EMBL" id="RAL61955.1"/>
    </source>
</evidence>
<protein>
    <submittedName>
        <fullName evidence="2">Uncharacterized protein</fullName>
    </submittedName>
</protein>
<keyword evidence="3" id="KW-1185">Reference proteome</keyword>
<name>A0A395INR5_9HELO</name>
<proteinExistence type="predicted"/>
<dbReference type="Proteomes" id="UP000249056">
    <property type="component" value="Unassembled WGS sequence"/>
</dbReference>
<evidence type="ECO:0000256" key="1">
    <source>
        <dbReference type="SAM" id="MobiDB-lite"/>
    </source>
</evidence>
<dbReference type="AlphaFoldDB" id="A0A395INR5"/>
<sequence>MAPLKRARHEEEDIIAIESANPALRHDNQRKRKRAKTSNDQSSSTPSQSRDGNPSSSENSSGDEEDEEKAMPPGTQYEILRDGWIQTFGTR</sequence>
<comment type="caution">
    <text evidence="2">The sequence shown here is derived from an EMBL/GenBank/DDBJ whole genome shotgun (WGS) entry which is preliminary data.</text>
</comment>
<dbReference type="EMBL" id="QKRW01000027">
    <property type="protein sequence ID" value="RAL61955.1"/>
    <property type="molecule type" value="Genomic_DNA"/>
</dbReference>